<keyword evidence="3 7" id="KW-0732">Signal</keyword>
<proteinExistence type="inferred from homology"/>
<evidence type="ECO:0000313" key="8">
    <source>
        <dbReference type="EMBL" id="MFC2926373.1"/>
    </source>
</evidence>
<dbReference type="Pfam" id="PF08085">
    <property type="entry name" value="Entericidin"/>
    <property type="match status" value="1"/>
</dbReference>
<dbReference type="RefSeq" id="WP_343164167.1">
    <property type="nucleotide sequence ID" value="NZ_JBHRSV010000019.1"/>
</dbReference>
<evidence type="ECO:0000256" key="1">
    <source>
        <dbReference type="ARBA" id="ARBA00010296"/>
    </source>
</evidence>
<dbReference type="EMBL" id="JBHRSV010000019">
    <property type="protein sequence ID" value="MFC2926373.1"/>
    <property type="molecule type" value="Genomic_DNA"/>
</dbReference>
<gene>
    <name evidence="8" type="ORF">ACFOOR_09685</name>
</gene>
<keyword evidence="5" id="KW-0564">Palmitate</keyword>
<reference evidence="9" key="1">
    <citation type="journal article" date="2019" name="Int. J. Syst. Evol. Microbiol.">
        <title>The Global Catalogue of Microorganisms (GCM) 10K type strain sequencing project: providing services to taxonomists for standard genome sequencing and annotation.</title>
        <authorList>
            <consortium name="The Broad Institute Genomics Platform"/>
            <consortium name="The Broad Institute Genome Sequencing Center for Infectious Disease"/>
            <person name="Wu L."/>
            <person name="Ma J."/>
        </authorList>
    </citation>
    <scope>NUCLEOTIDE SEQUENCE [LARGE SCALE GENOMIC DNA]</scope>
    <source>
        <strain evidence="9">KCTC 52487</strain>
    </source>
</reference>
<comment type="similarity">
    <text evidence="1">Belongs to the EcnA/EcnB lipoprotein family.</text>
</comment>
<organism evidence="8 9">
    <name type="scientific">Hyphobacterium vulgare</name>
    <dbReference type="NCBI Taxonomy" id="1736751"/>
    <lineage>
        <taxon>Bacteria</taxon>
        <taxon>Pseudomonadati</taxon>
        <taxon>Pseudomonadota</taxon>
        <taxon>Alphaproteobacteria</taxon>
        <taxon>Maricaulales</taxon>
        <taxon>Maricaulaceae</taxon>
        <taxon>Hyphobacterium</taxon>
    </lineage>
</organism>
<accession>A0ABV6ZYD5</accession>
<dbReference type="InterPro" id="IPR012556">
    <property type="entry name" value="Entericidin"/>
</dbReference>
<protein>
    <submittedName>
        <fullName evidence="8">Entericidin A/B family lipoprotein</fullName>
    </submittedName>
</protein>
<keyword evidence="9" id="KW-1185">Reference proteome</keyword>
<name>A0ABV6ZYD5_9PROT</name>
<evidence type="ECO:0000256" key="7">
    <source>
        <dbReference type="SAM" id="SignalP"/>
    </source>
</evidence>
<keyword evidence="4" id="KW-0472">Membrane</keyword>
<evidence type="ECO:0000256" key="5">
    <source>
        <dbReference type="ARBA" id="ARBA00023139"/>
    </source>
</evidence>
<keyword evidence="2" id="KW-1003">Cell membrane</keyword>
<evidence type="ECO:0000256" key="4">
    <source>
        <dbReference type="ARBA" id="ARBA00023136"/>
    </source>
</evidence>
<evidence type="ECO:0000256" key="3">
    <source>
        <dbReference type="ARBA" id="ARBA00022729"/>
    </source>
</evidence>
<comment type="caution">
    <text evidence="8">The sequence shown here is derived from an EMBL/GenBank/DDBJ whole genome shotgun (WGS) entry which is preliminary data.</text>
</comment>
<sequence>MKKWIALLLAASALTLSACNTVQGIGRDVEATGDAIEDAAD</sequence>
<evidence type="ECO:0000313" key="9">
    <source>
        <dbReference type="Proteomes" id="UP001595379"/>
    </source>
</evidence>
<keyword evidence="6 8" id="KW-0449">Lipoprotein</keyword>
<evidence type="ECO:0000256" key="6">
    <source>
        <dbReference type="ARBA" id="ARBA00023288"/>
    </source>
</evidence>
<feature type="signal peptide" evidence="7">
    <location>
        <begin position="1"/>
        <end position="18"/>
    </location>
</feature>
<feature type="chain" id="PRO_5046791073" evidence="7">
    <location>
        <begin position="19"/>
        <end position="41"/>
    </location>
</feature>
<dbReference type="Proteomes" id="UP001595379">
    <property type="component" value="Unassembled WGS sequence"/>
</dbReference>
<evidence type="ECO:0000256" key="2">
    <source>
        <dbReference type="ARBA" id="ARBA00022475"/>
    </source>
</evidence>
<dbReference type="PROSITE" id="PS51257">
    <property type="entry name" value="PROKAR_LIPOPROTEIN"/>
    <property type="match status" value="1"/>
</dbReference>